<gene>
    <name evidence="2" type="ORF">C6Y40_16500</name>
</gene>
<comment type="caution">
    <text evidence="2">The sequence shown here is derived from an EMBL/GenBank/DDBJ whole genome shotgun (WGS) entry which is preliminary data.</text>
</comment>
<dbReference type="EMBL" id="PVNP01000186">
    <property type="protein sequence ID" value="PRO72507.1"/>
    <property type="molecule type" value="Genomic_DNA"/>
</dbReference>
<keyword evidence="1" id="KW-0812">Transmembrane</keyword>
<dbReference type="OrthoDB" id="7062615at2"/>
<evidence type="ECO:0000313" key="2">
    <source>
        <dbReference type="EMBL" id="PRO72507.1"/>
    </source>
</evidence>
<keyword evidence="1" id="KW-1133">Transmembrane helix</keyword>
<evidence type="ECO:0000256" key="1">
    <source>
        <dbReference type="SAM" id="Phobius"/>
    </source>
</evidence>
<accession>A0A2S9V7R3</accession>
<feature type="transmembrane region" description="Helical" evidence="1">
    <location>
        <begin position="51"/>
        <end position="68"/>
    </location>
</feature>
<keyword evidence="1" id="KW-0472">Membrane</keyword>
<sequence>MVSVKHQPHFSLISLQPNRSADWVHNKWLMAGMAGVALIIATMWAFFGIWIVFPFAGIEVGLLCYLLYRVSHNTYRTQTLSFEKDYVHIQSNQKSSQTVTLSRRDTHLEMSESPHDWYLPQLALVTPEHSVRVGEFLNQADRHRLYEEIKKIGIPAWRHHWWKH</sequence>
<dbReference type="Proteomes" id="UP000238949">
    <property type="component" value="Unassembled WGS sequence"/>
</dbReference>
<dbReference type="AlphaFoldDB" id="A0A2S9V7R3"/>
<dbReference type="RefSeq" id="WP_105935512.1">
    <property type="nucleotide sequence ID" value="NZ_PVNP01000186.1"/>
</dbReference>
<organism evidence="2 3">
    <name type="scientific">Alteromonas alba</name>
    <dbReference type="NCBI Taxonomy" id="2079529"/>
    <lineage>
        <taxon>Bacteria</taxon>
        <taxon>Pseudomonadati</taxon>
        <taxon>Pseudomonadota</taxon>
        <taxon>Gammaproteobacteria</taxon>
        <taxon>Alteromonadales</taxon>
        <taxon>Alteromonadaceae</taxon>
        <taxon>Alteromonas/Salinimonas group</taxon>
        <taxon>Alteromonas</taxon>
    </lineage>
</organism>
<evidence type="ECO:0000313" key="3">
    <source>
        <dbReference type="Proteomes" id="UP000238949"/>
    </source>
</evidence>
<dbReference type="InterPro" id="IPR019253">
    <property type="entry name" value="DUF2244_TM"/>
</dbReference>
<dbReference type="Pfam" id="PF10003">
    <property type="entry name" value="DUF2244"/>
    <property type="match status" value="1"/>
</dbReference>
<reference evidence="3" key="1">
    <citation type="journal article" date="2020" name="Int. J. Syst. Evol. Microbiol.">
        <title>Alteromonas alba sp. nov., a marine bacterium isolated from the seawater of the West Pacific Ocean.</title>
        <authorList>
            <person name="Sun C."/>
            <person name="Wu Y.-H."/>
            <person name="Xamxidin M."/>
            <person name="Cheng H."/>
            <person name="Xu X.-W."/>
        </authorList>
    </citation>
    <scope>NUCLEOTIDE SEQUENCE [LARGE SCALE GENOMIC DNA]</scope>
    <source>
        <strain evidence="3">190</strain>
    </source>
</reference>
<name>A0A2S9V7R3_9ALTE</name>
<keyword evidence="3" id="KW-1185">Reference proteome</keyword>
<proteinExistence type="predicted"/>
<feature type="transmembrane region" description="Helical" evidence="1">
    <location>
        <begin position="28"/>
        <end position="45"/>
    </location>
</feature>
<protein>
    <submittedName>
        <fullName evidence="2">DUF2244 domain-containing protein</fullName>
    </submittedName>
</protein>